<dbReference type="GO" id="GO:0005829">
    <property type="term" value="C:cytosol"/>
    <property type="evidence" value="ECO:0007669"/>
    <property type="project" value="TreeGrafter"/>
</dbReference>
<comment type="caution">
    <text evidence="6">The sequence shown here is derived from an EMBL/GenBank/DDBJ whole genome shotgun (WGS) entry which is preliminary data.</text>
</comment>
<feature type="compositionally biased region" description="Acidic residues" evidence="5">
    <location>
        <begin position="163"/>
        <end position="181"/>
    </location>
</feature>
<protein>
    <recommendedName>
        <fullName evidence="8">Chloride channel, nucleotide-sensitive, 1A</fullName>
    </recommendedName>
</protein>
<dbReference type="GeneID" id="25988783"/>
<keyword evidence="4" id="KW-0539">Nucleus</keyword>
<evidence type="ECO:0000256" key="1">
    <source>
        <dbReference type="ARBA" id="ARBA00004123"/>
    </source>
</evidence>
<evidence type="ECO:0000256" key="5">
    <source>
        <dbReference type="SAM" id="MobiDB-lite"/>
    </source>
</evidence>
<reference evidence="6 7" key="1">
    <citation type="journal article" date="2012" name="Eukaryot. Cell">
        <title>Draft genome sequence of CBS 2479, the standard type strain of Trichosporon asahii.</title>
        <authorList>
            <person name="Yang R.Y."/>
            <person name="Li H.T."/>
            <person name="Zhu H."/>
            <person name="Zhou G.P."/>
            <person name="Wang M."/>
            <person name="Wang L."/>
        </authorList>
    </citation>
    <scope>NUCLEOTIDE SEQUENCE [LARGE SCALE GENOMIC DNA]</scope>
    <source>
        <strain evidence="7">ATCC 90039 / CBS 2479 / JCM 2466 / KCTC 7840 / NCYC 2677 / UAMH 7654</strain>
    </source>
</reference>
<sequence>MLERTRTPPPSVSQLEHDDLTSVTPQNFSDIPPVLHWQGPAEVEMNVPSWTSWSKTTGTLFVTEHTIEGDAGQGWTLPYQDLTLHALTPAGATPAHIYCQVDDSPPANGAPAEEEEFMTLAEMRIYVAEDQLQPLFSALSRCSALHESLLPDGTPNNFFGLADDSEGDDEDEEEEQDGDDGEIGRAEDGEDEGQDPVEAFLDKVDWGNVPPPEGWNAAQFDDAEEPEADKK</sequence>
<feature type="region of interest" description="Disordered" evidence="5">
    <location>
        <begin position="1"/>
        <end position="26"/>
    </location>
</feature>
<dbReference type="KEGG" id="tasa:A1Q1_05271"/>
<proteinExistence type="predicted"/>
<evidence type="ECO:0000313" key="7">
    <source>
        <dbReference type="Proteomes" id="UP000002748"/>
    </source>
</evidence>
<evidence type="ECO:0000256" key="4">
    <source>
        <dbReference type="ARBA" id="ARBA00023242"/>
    </source>
</evidence>
<feature type="compositionally biased region" description="Acidic residues" evidence="5">
    <location>
        <begin position="221"/>
        <end position="231"/>
    </location>
</feature>
<evidence type="ECO:0000256" key="3">
    <source>
        <dbReference type="ARBA" id="ARBA00022490"/>
    </source>
</evidence>
<dbReference type="Pfam" id="PF03517">
    <property type="entry name" value="Voldacs"/>
    <property type="match status" value="1"/>
</dbReference>
<dbReference type="GO" id="GO:0045292">
    <property type="term" value="P:mRNA cis splicing, via spliceosome"/>
    <property type="evidence" value="ECO:0007669"/>
    <property type="project" value="TreeGrafter"/>
</dbReference>
<comment type="subcellular location">
    <subcellularLocation>
        <location evidence="2">Cytoplasm</location>
    </subcellularLocation>
    <subcellularLocation>
        <location evidence="1">Nucleus</location>
    </subcellularLocation>
</comment>
<name>J8QI38_TRIAS</name>
<gene>
    <name evidence="6" type="ORF">A1Q1_05271</name>
</gene>
<dbReference type="InterPro" id="IPR011993">
    <property type="entry name" value="PH-like_dom_sf"/>
</dbReference>
<dbReference type="PANTHER" id="PTHR21399">
    <property type="entry name" value="CHLORIDE CONDUCTANCE REGULATORY PROTEIN ICLN"/>
    <property type="match status" value="1"/>
</dbReference>
<dbReference type="HOGENOM" id="CLU_077804_3_0_1"/>
<dbReference type="GO" id="GO:0034715">
    <property type="term" value="C:pICln-Sm protein complex"/>
    <property type="evidence" value="ECO:0007669"/>
    <property type="project" value="TreeGrafter"/>
</dbReference>
<dbReference type="PANTHER" id="PTHR21399:SF0">
    <property type="entry name" value="METHYLOSOME SUBUNIT PICLN"/>
    <property type="match status" value="1"/>
</dbReference>
<dbReference type="GO" id="GO:0000387">
    <property type="term" value="P:spliceosomal snRNP assembly"/>
    <property type="evidence" value="ECO:0007669"/>
    <property type="project" value="TreeGrafter"/>
</dbReference>
<accession>J8QI38</accession>
<dbReference type="AlphaFoldDB" id="J8QI38"/>
<dbReference type="Proteomes" id="UP000002748">
    <property type="component" value="Unassembled WGS sequence"/>
</dbReference>
<dbReference type="InterPro" id="IPR039924">
    <property type="entry name" value="ICln/Lot5/Saf5"/>
</dbReference>
<evidence type="ECO:0000313" key="6">
    <source>
        <dbReference type="EMBL" id="EJT53308.1"/>
    </source>
</evidence>
<evidence type="ECO:0000256" key="2">
    <source>
        <dbReference type="ARBA" id="ARBA00004496"/>
    </source>
</evidence>
<evidence type="ECO:0008006" key="8">
    <source>
        <dbReference type="Google" id="ProtNLM"/>
    </source>
</evidence>
<keyword evidence="3" id="KW-0963">Cytoplasm</keyword>
<dbReference type="EMBL" id="ALBS01000002">
    <property type="protein sequence ID" value="EJT53308.1"/>
    <property type="molecule type" value="Genomic_DNA"/>
</dbReference>
<dbReference type="OrthoDB" id="19714at2759"/>
<dbReference type="RefSeq" id="XP_014184221.1">
    <property type="nucleotide sequence ID" value="XM_014328746.1"/>
</dbReference>
<organism evidence="6 7">
    <name type="scientific">Trichosporon asahii var. asahii (strain ATCC 90039 / CBS 2479 / JCM 2466 / KCTC 7840 / NBRC 103889/ NCYC 2677 / UAMH 7654)</name>
    <name type="common">Yeast</name>
    <dbReference type="NCBI Taxonomy" id="1186058"/>
    <lineage>
        <taxon>Eukaryota</taxon>
        <taxon>Fungi</taxon>
        <taxon>Dikarya</taxon>
        <taxon>Basidiomycota</taxon>
        <taxon>Agaricomycotina</taxon>
        <taxon>Tremellomycetes</taxon>
        <taxon>Trichosporonales</taxon>
        <taxon>Trichosporonaceae</taxon>
        <taxon>Trichosporon</taxon>
    </lineage>
</organism>
<dbReference type="GO" id="GO:0005681">
    <property type="term" value="C:spliceosomal complex"/>
    <property type="evidence" value="ECO:0007669"/>
    <property type="project" value="TreeGrafter"/>
</dbReference>
<feature type="region of interest" description="Disordered" evidence="5">
    <location>
        <begin position="153"/>
        <end position="231"/>
    </location>
</feature>
<dbReference type="VEuPathDB" id="FungiDB:A1Q1_05271"/>
<dbReference type="Gene3D" id="2.30.29.30">
    <property type="entry name" value="Pleckstrin-homology domain (PH domain)/Phosphotyrosine-binding domain (PTB)"/>
    <property type="match status" value="1"/>
</dbReference>